<keyword evidence="4" id="KW-0249">Electron transport</keyword>
<feature type="transmembrane region" description="Helical" evidence="7">
    <location>
        <begin position="100"/>
        <end position="119"/>
    </location>
</feature>
<proteinExistence type="predicted"/>
<dbReference type="PROSITE" id="PS50939">
    <property type="entry name" value="CYTOCHROME_B561"/>
    <property type="match status" value="1"/>
</dbReference>
<feature type="domain" description="Cytochrome b561" evidence="8">
    <location>
        <begin position="34"/>
        <end position="235"/>
    </location>
</feature>
<dbReference type="InterPro" id="IPR006593">
    <property type="entry name" value="Cyt_b561/ferric_Rdtase_TM"/>
</dbReference>
<dbReference type="Proteomes" id="UP001059596">
    <property type="component" value="Unassembled WGS sequence"/>
</dbReference>
<gene>
    <name evidence="9" type="ORF">M5D96_011200</name>
</gene>
<accession>A0A9P9YFX9</accession>
<dbReference type="EMBL" id="JAMKOV010000024">
    <property type="protein sequence ID" value="KAI8036106.1"/>
    <property type="molecule type" value="Genomic_DNA"/>
</dbReference>
<sequence length="242" mass="26810">MSQAVNASTQNVVIYDFAWPLLVSLFEVSLYRIVLELVAHILLVVLALVVVIKSRGMNDHRSGKHAVYSTLGLLLCVGETLLVSHSWWLHELTTRKRLVLLHMALGMVGIWLGSVGIFLKSWAKSRKQEGDRHFASKHGWCGLLGILLIGGSLATGLVLVYLSHLALHLLHRVAGLSGFVCLCCSQWFALNLGFARREWNSQQIKWLKVATLGATIAVSGYEVLCLSRDIVHLLPDISQPWG</sequence>
<comment type="caution">
    <text evidence="9">The sequence shown here is derived from an EMBL/GenBank/DDBJ whole genome shotgun (WGS) entry which is preliminary data.</text>
</comment>
<keyword evidence="2" id="KW-0813">Transport</keyword>
<dbReference type="Gene3D" id="1.20.120.1770">
    <property type="match status" value="1"/>
</dbReference>
<dbReference type="SMART" id="SM00665">
    <property type="entry name" value="B561"/>
    <property type="match status" value="1"/>
</dbReference>
<comment type="subcellular location">
    <subcellularLocation>
        <location evidence="1">Membrane</location>
    </subcellularLocation>
</comment>
<evidence type="ECO:0000256" key="2">
    <source>
        <dbReference type="ARBA" id="ARBA00022448"/>
    </source>
</evidence>
<keyword evidence="6 7" id="KW-0472">Membrane</keyword>
<dbReference type="Pfam" id="PF03188">
    <property type="entry name" value="Cytochrom_B561"/>
    <property type="match status" value="1"/>
</dbReference>
<dbReference type="GO" id="GO:0016020">
    <property type="term" value="C:membrane"/>
    <property type="evidence" value="ECO:0007669"/>
    <property type="project" value="UniProtKB-SubCell"/>
</dbReference>
<keyword evidence="3 7" id="KW-0812">Transmembrane</keyword>
<feature type="transmembrane region" description="Helical" evidence="7">
    <location>
        <begin position="66"/>
        <end position="88"/>
    </location>
</feature>
<organism evidence="9 10">
    <name type="scientific">Drosophila gunungcola</name>
    <name type="common">fruit fly</name>
    <dbReference type="NCBI Taxonomy" id="103775"/>
    <lineage>
        <taxon>Eukaryota</taxon>
        <taxon>Metazoa</taxon>
        <taxon>Ecdysozoa</taxon>
        <taxon>Arthropoda</taxon>
        <taxon>Hexapoda</taxon>
        <taxon>Insecta</taxon>
        <taxon>Pterygota</taxon>
        <taxon>Neoptera</taxon>
        <taxon>Endopterygota</taxon>
        <taxon>Diptera</taxon>
        <taxon>Brachycera</taxon>
        <taxon>Muscomorpha</taxon>
        <taxon>Ephydroidea</taxon>
        <taxon>Drosophilidae</taxon>
        <taxon>Drosophila</taxon>
        <taxon>Sophophora</taxon>
    </lineage>
</organism>
<feature type="transmembrane region" description="Helical" evidence="7">
    <location>
        <begin position="140"/>
        <end position="162"/>
    </location>
</feature>
<dbReference type="AlphaFoldDB" id="A0A9P9YFX9"/>
<evidence type="ECO:0000256" key="6">
    <source>
        <dbReference type="ARBA" id="ARBA00023136"/>
    </source>
</evidence>
<evidence type="ECO:0000256" key="7">
    <source>
        <dbReference type="SAM" id="Phobius"/>
    </source>
</evidence>
<evidence type="ECO:0000256" key="1">
    <source>
        <dbReference type="ARBA" id="ARBA00004370"/>
    </source>
</evidence>
<name>A0A9P9YFX9_9MUSC</name>
<keyword evidence="10" id="KW-1185">Reference proteome</keyword>
<feature type="transmembrane region" description="Helical" evidence="7">
    <location>
        <begin position="37"/>
        <end position="54"/>
    </location>
</feature>
<evidence type="ECO:0000256" key="4">
    <source>
        <dbReference type="ARBA" id="ARBA00022982"/>
    </source>
</evidence>
<evidence type="ECO:0000313" key="9">
    <source>
        <dbReference type="EMBL" id="KAI8036106.1"/>
    </source>
</evidence>
<protein>
    <recommendedName>
        <fullName evidence="8">Cytochrome b561 domain-containing protein</fullName>
    </recommendedName>
</protein>
<evidence type="ECO:0000313" key="10">
    <source>
        <dbReference type="Proteomes" id="UP001059596"/>
    </source>
</evidence>
<keyword evidence="5 7" id="KW-1133">Transmembrane helix</keyword>
<evidence type="ECO:0000256" key="3">
    <source>
        <dbReference type="ARBA" id="ARBA00022692"/>
    </source>
</evidence>
<evidence type="ECO:0000256" key="5">
    <source>
        <dbReference type="ARBA" id="ARBA00022989"/>
    </source>
</evidence>
<feature type="transmembrane region" description="Helical" evidence="7">
    <location>
        <begin position="174"/>
        <end position="194"/>
    </location>
</feature>
<reference evidence="9" key="1">
    <citation type="journal article" date="2023" name="Genome Biol. Evol.">
        <title>Long-read-based Genome Assembly of Drosophila gunungcola Reveals Fewer Chemosensory Genes in Flower-breeding Species.</title>
        <authorList>
            <person name="Negi A."/>
            <person name="Liao B.Y."/>
            <person name="Yeh S.D."/>
        </authorList>
    </citation>
    <scope>NUCLEOTIDE SEQUENCE</scope>
    <source>
        <strain evidence="9">Sukarami</strain>
    </source>
</reference>
<dbReference type="CDD" id="cd08554">
    <property type="entry name" value="Cyt_b561"/>
    <property type="match status" value="1"/>
</dbReference>
<evidence type="ECO:0000259" key="8">
    <source>
        <dbReference type="PROSITE" id="PS50939"/>
    </source>
</evidence>